<evidence type="ECO:0000313" key="2">
    <source>
        <dbReference type="EMBL" id="KKK83369.1"/>
    </source>
</evidence>
<evidence type="ECO:0008006" key="3">
    <source>
        <dbReference type="Google" id="ProtNLM"/>
    </source>
</evidence>
<keyword evidence="1" id="KW-0472">Membrane</keyword>
<sequence length="191" mass="21191">MIFSSVIYLYADTGVDDKHGKPVDVIIQKIREKQGLGPDEKIDPRNVSNIVLEELGEAIMSVMHPDSGQHELMDNMMGGEGSKSLSSMHRRMGYSYIRGDSGGMMGGSFMPMMGGSMMGNRFGYFSYGWIIILLVALIIFGIILYLVIRSQKSLGKAGGTHHGPPLIIAQRRYALGQITKEKYETIKRDLK</sequence>
<dbReference type="AlphaFoldDB" id="A0A0F9AYE0"/>
<evidence type="ECO:0000256" key="1">
    <source>
        <dbReference type="SAM" id="Phobius"/>
    </source>
</evidence>
<gene>
    <name evidence="2" type="ORF">LCGC14_2794090</name>
</gene>
<name>A0A0F9AYE0_9ZZZZ</name>
<feature type="transmembrane region" description="Helical" evidence="1">
    <location>
        <begin position="126"/>
        <end position="148"/>
    </location>
</feature>
<proteinExistence type="predicted"/>
<comment type="caution">
    <text evidence="2">The sequence shown here is derived from an EMBL/GenBank/DDBJ whole genome shotgun (WGS) entry which is preliminary data.</text>
</comment>
<organism evidence="2">
    <name type="scientific">marine sediment metagenome</name>
    <dbReference type="NCBI Taxonomy" id="412755"/>
    <lineage>
        <taxon>unclassified sequences</taxon>
        <taxon>metagenomes</taxon>
        <taxon>ecological metagenomes</taxon>
    </lineage>
</organism>
<keyword evidence="1" id="KW-0812">Transmembrane</keyword>
<dbReference type="EMBL" id="LAZR01052254">
    <property type="protein sequence ID" value="KKK83369.1"/>
    <property type="molecule type" value="Genomic_DNA"/>
</dbReference>
<protein>
    <recommendedName>
        <fullName evidence="3">SHOCT domain-containing protein</fullName>
    </recommendedName>
</protein>
<accession>A0A0F9AYE0</accession>
<keyword evidence="1" id="KW-1133">Transmembrane helix</keyword>
<reference evidence="2" key="1">
    <citation type="journal article" date="2015" name="Nature">
        <title>Complex archaea that bridge the gap between prokaryotes and eukaryotes.</title>
        <authorList>
            <person name="Spang A."/>
            <person name="Saw J.H."/>
            <person name="Jorgensen S.L."/>
            <person name="Zaremba-Niedzwiedzka K."/>
            <person name="Martijn J."/>
            <person name="Lind A.E."/>
            <person name="van Eijk R."/>
            <person name="Schleper C."/>
            <person name="Guy L."/>
            <person name="Ettema T.J."/>
        </authorList>
    </citation>
    <scope>NUCLEOTIDE SEQUENCE</scope>
</reference>